<gene>
    <name evidence="2" type="ORF">SMTD_LOCUS8916</name>
</gene>
<feature type="region of interest" description="Disordered" evidence="1">
    <location>
        <begin position="596"/>
        <end position="639"/>
    </location>
</feature>
<evidence type="ECO:0000256" key="1">
    <source>
        <dbReference type="SAM" id="MobiDB-lite"/>
    </source>
</evidence>
<accession>A0A183P3I0</accession>
<proteinExistence type="predicted"/>
<dbReference type="Proteomes" id="UP000269396">
    <property type="component" value="Unassembled WGS sequence"/>
</dbReference>
<reference evidence="2 3" key="1">
    <citation type="submission" date="2018-11" db="EMBL/GenBank/DDBJ databases">
        <authorList>
            <consortium name="Pathogen Informatics"/>
        </authorList>
    </citation>
    <scope>NUCLEOTIDE SEQUENCE [LARGE SCALE GENOMIC DNA]</scope>
    <source>
        <strain>Denwood</strain>
        <strain evidence="3">Zambia</strain>
    </source>
</reference>
<name>A0A183P3I0_9TREM</name>
<dbReference type="AlphaFoldDB" id="A0A183P3I0"/>
<keyword evidence="3" id="KW-1185">Reference proteome</keyword>
<sequence>MYYVIIIIQLLNVINYHSVLSYQTNELSRNTMPLNRLKRIVHHSNSNLDHSILSNTMNIFYRIRADRKGLITCEVNIKEIDFSHSNKNIHNQTKLINESMIEMKPKIKLNTHLFVVYVFVFQLSTSICYMDCSPNCLLNENGCTIPRSIAQVIEGCQFKRINASTFQYQYIINMEQLDHTGLWNCEYRGQRAVRSLELQAAETFPTNISDANNNPDKNITSSNNDIQIKNGLLKQNRTDIINQSHRNIKSQSKFNKINLITAKSEIIENRKSPNTFDEVTMETMHQNNLMNLTDELKNDTMDKKYIRLAQKQESQRLLDFKYDAQHGKVNSYLKCVLCIQTKSNLNMSTSMNKSLNASNHQPLLMTSCHVGQIIEPNTTFMNYSTQIDDSLTESVLLYHNKSGHYTQNENNHLLPPMNSNMMLPNLFQPTTSILPLSTTHNTNVSYISTTPTFHHLISNSSTMNPDDLFKYHKQNGQSSSGVSIESDPTSIKRTNLFHSQSVNYSKQSNYHHHNHPLLSECCFQNGSITIPGQNGSLNGSLLYSNDSTSLTDTTNGNGVIIPNHIIVSPNPYSTYRMQYLCTGEQSDKLTRKVDIQQQSKQYHPFTQSNSNTNSIYQHSSSQSTQQKDRQSCTTIELSHSNDIENNETCHL</sequence>
<protein>
    <submittedName>
        <fullName evidence="2">Uncharacterized protein</fullName>
    </submittedName>
</protein>
<dbReference type="EMBL" id="UZAL01029287">
    <property type="protein sequence ID" value="VDP47210.1"/>
    <property type="molecule type" value="Genomic_DNA"/>
</dbReference>
<feature type="compositionally biased region" description="Polar residues" evidence="1">
    <location>
        <begin position="596"/>
        <end position="638"/>
    </location>
</feature>
<evidence type="ECO:0000313" key="3">
    <source>
        <dbReference type="Proteomes" id="UP000269396"/>
    </source>
</evidence>
<evidence type="ECO:0000313" key="2">
    <source>
        <dbReference type="EMBL" id="VDP47210.1"/>
    </source>
</evidence>
<feature type="non-terminal residue" evidence="2">
    <location>
        <position position="651"/>
    </location>
</feature>
<organism evidence="2 3">
    <name type="scientific">Schistosoma mattheei</name>
    <dbReference type="NCBI Taxonomy" id="31246"/>
    <lineage>
        <taxon>Eukaryota</taxon>
        <taxon>Metazoa</taxon>
        <taxon>Spiralia</taxon>
        <taxon>Lophotrochozoa</taxon>
        <taxon>Platyhelminthes</taxon>
        <taxon>Trematoda</taxon>
        <taxon>Digenea</taxon>
        <taxon>Strigeidida</taxon>
        <taxon>Schistosomatoidea</taxon>
        <taxon>Schistosomatidae</taxon>
        <taxon>Schistosoma</taxon>
    </lineage>
</organism>